<keyword evidence="1" id="KW-0812">Transmembrane</keyword>
<evidence type="ECO:0000313" key="2">
    <source>
        <dbReference type="EMBL" id="GIZ05070.1"/>
    </source>
</evidence>
<sequence>MSRNILIHFALFPAYYGILILFCNVYPLGYAAEILGFPEPSFQASPLIRPCVKTFVSTFTDCVESSEILTNVFDISLTTPKDFQAFLYKFTVEKASFYGFQSPTKLADIASKEIPLCFDKLIPATMVRVFANAIARFLFEEGVLHDEDADALAFGYANVLEDDAKRTVQVDNPKSKLQALCDGFVDFLNSLGQLTPDKEDRISICFAKEVKLARTKF</sequence>
<keyword evidence="3" id="KW-1185">Reference proteome</keyword>
<protein>
    <submittedName>
        <fullName evidence="2">RP1-2 domain-containing protein</fullName>
    </submittedName>
</protein>
<evidence type="ECO:0000256" key="1">
    <source>
        <dbReference type="SAM" id="Phobius"/>
    </source>
</evidence>
<dbReference type="InterPro" id="IPR043070">
    <property type="entry name" value="Spidroin_repeat"/>
</dbReference>
<organism evidence="2 3">
    <name type="scientific">Caerostris extrusa</name>
    <name type="common">Bark spider</name>
    <name type="synonym">Caerostris bankana</name>
    <dbReference type="NCBI Taxonomy" id="172846"/>
    <lineage>
        <taxon>Eukaryota</taxon>
        <taxon>Metazoa</taxon>
        <taxon>Ecdysozoa</taxon>
        <taxon>Arthropoda</taxon>
        <taxon>Chelicerata</taxon>
        <taxon>Arachnida</taxon>
        <taxon>Araneae</taxon>
        <taxon>Araneomorphae</taxon>
        <taxon>Entelegynae</taxon>
        <taxon>Araneoidea</taxon>
        <taxon>Araneidae</taxon>
        <taxon>Caerostris</taxon>
    </lineage>
</organism>
<evidence type="ECO:0000313" key="3">
    <source>
        <dbReference type="Proteomes" id="UP001054945"/>
    </source>
</evidence>
<dbReference type="Proteomes" id="UP001054945">
    <property type="component" value="Unassembled WGS sequence"/>
</dbReference>
<feature type="transmembrane region" description="Helical" evidence="1">
    <location>
        <begin position="6"/>
        <end position="26"/>
    </location>
</feature>
<comment type="caution">
    <text evidence="2">The sequence shown here is derived from an EMBL/GenBank/DDBJ whole genome shotgun (WGS) entry which is preliminary data.</text>
</comment>
<name>A0AAV4YDE4_CAEEX</name>
<accession>A0AAV4YDE4</accession>
<gene>
    <name evidence="2" type="primary">AVEN_204686_1</name>
    <name evidence="2" type="ORF">CEXT_494211</name>
</gene>
<keyword evidence="1" id="KW-0472">Membrane</keyword>
<keyword evidence="1" id="KW-1133">Transmembrane helix</keyword>
<reference evidence="2 3" key="1">
    <citation type="submission" date="2021-06" db="EMBL/GenBank/DDBJ databases">
        <title>Caerostris extrusa draft genome.</title>
        <authorList>
            <person name="Kono N."/>
            <person name="Arakawa K."/>
        </authorList>
    </citation>
    <scope>NUCLEOTIDE SEQUENCE [LARGE SCALE GENOMIC DNA]</scope>
</reference>
<dbReference type="Gene3D" id="1.10.274.60">
    <property type="entry name" value="Spidroin, repetitive domain"/>
    <property type="match status" value="1"/>
</dbReference>
<dbReference type="AlphaFoldDB" id="A0AAV4YDE4"/>
<dbReference type="EMBL" id="BPLR01019200">
    <property type="protein sequence ID" value="GIZ05070.1"/>
    <property type="molecule type" value="Genomic_DNA"/>
</dbReference>
<proteinExistence type="predicted"/>